<dbReference type="InterPro" id="IPR036390">
    <property type="entry name" value="WH_DNA-bd_sf"/>
</dbReference>
<reference evidence="6 7" key="1">
    <citation type="submission" date="2019-02" db="EMBL/GenBank/DDBJ databases">
        <title>Closed genome of Sporomusa termitida DSM 4440.</title>
        <authorList>
            <person name="Poehlein A."/>
            <person name="Daniel R."/>
        </authorList>
    </citation>
    <scope>NUCLEOTIDE SEQUENCE [LARGE SCALE GENOMIC DNA]</scope>
    <source>
        <strain evidence="6 7">DSM 4440</strain>
    </source>
</reference>
<dbReference type="GO" id="GO:0003700">
    <property type="term" value="F:DNA-binding transcription factor activity"/>
    <property type="evidence" value="ECO:0007669"/>
    <property type="project" value="InterPro"/>
</dbReference>
<dbReference type="InterPro" id="IPR005119">
    <property type="entry name" value="LysR_subst-bd"/>
</dbReference>
<accession>A0A517DWA5</accession>
<gene>
    <name evidence="6" type="primary">catM_1</name>
    <name evidence="6" type="ORF">SPTER_29320</name>
</gene>
<evidence type="ECO:0000256" key="2">
    <source>
        <dbReference type="ARBA" id="ARBA00023015"/>
    </source>
</evidence>
<dbReference type="OrthoDB" id="9803735at2"/>
<dbReference type="KEGG" id="sted:SPTER_29320"/>
<sequence>MLKNMDYVYAVYENKSFSKAAQQLYISQPALSAAIKKVEEEIQLPLFDRSCNPIQLTPAGEYYIESTEKIMAIEKEMAAHFNSLSNQGTVHVGSASFFCAYILPTIVQDFKVRFPGYSVNLLEANADDLVKCLRSGIVDIILDVEKLDANSFNPRVWAAEQIVLAVPAAYEINRRLANYRLTFADMGRGRYREQTCPQVSLKQFEQEPFLLLEKGNDMYQRGLKMCRQAGFVPKVAMYLDQMLTAYYIACSGKGVTFVRAGVTHYLEPTNKLFFYKTDDENAVRNIMLYCKKSQPLSQIGNDFINFMQEREFAM</sequence>
<dbReference type="FunFam" id="1.10.10.10:FF:000001">
    <property type="entry name" value="LysR family transcriptional regulator"/>
    <property type="match status" value="1"/>
</dbReference>
<dbReference type="Gene3D" id="1.10.10.10">
    <property type="entry name" value="Winged helix-like DNA-binding domain superfamily/Winged helix DNA-binding domain"/>
    <property type="match status" value="1"/>
</dbReference>
<dbReference type="InterPro" id="IPR036388">
    <property type="entry name" value="WH-like_DNA-bd_sf"/>
</dbReference>
<dbReference type="Pfam" id="PF00126">
    <property type="entry name" value="HTH_1"/>
    <property type="match status" value="1"/>
</dbReference>
<evidence type="ECO:0000256" key="1">
    <source>
        <dbReference type="ARBA" id="ARBA00009437"/>
    </source>
</evidence>
<dbReference type="AlphaFoldDB" id="A0A517DWA5"/>
<dbReference type="SUPFAM" id="SSF53850">
    <property type="entry name" value="Periplasmic binding protein-like II"/>
    <property type="match status" value="1"/>
</dbReference>
<evidence type="ECO:0000259" key="5">
    <source>
        <dbReference type="PROSITE" id="PS50931"/>
    </source>
</evidence>
<dbReference type="Proteomes" id="UP000320776">
    <property type="component" value="Chromosome"/>
</dbReference>
<proteinExistence type="inferred from homology"/>
<dbReference type="GO" id="GO:0003677">
    <property type="term" value="F:DNA binding"/>
    <property type="evidence" value="ECO:0007669"/>
    <property type="project" value="UniProtKB-KW"/>
</dbReference>
<evidence type="ECO:0000256" key="3">
    <source>
        <dbReference type="ARBA" id="ARBA00023125"/>
    </source>
</evidence>
<dbReference type="RefSeq" id="WP_144351027.1">
    <property type="nucleotide sequence ID" value="NZ_CP036259.1"/>
</dbReference>
<keyword evidence="4" id="KW-0804">Transcription</keyword>
<dbReference type="Pfam" id="PF03466">
    <property type="entry name" value="LysR_substrate"/>
    <property type="match status" value="1"/>
</dbReference>
<organism evidence="6 7">
    <name type="scientific">Sporomusa termitida</name>
    <dbReference type="NCBI Taxonomy" id="2377"/>
    <lineage>
        <taxon>Bacteria</taxon>
        <taxon>Bacillati</taxon>
        <taxon>Bacillota</taxon>
        <taxon>Negativicutes</taxon>
        <taxon>Selenomonadales</taxon>
        <taxon>Sporomusaceae</taxon>
        <taxon>Sporomusa</taxon>
    </lineage>
</organism>
<evidence type="ECO:0000313" key="6">
    <source>
        <dbReference type="EMBL" id="QDR81546.1"/>
    </source>
</evidence>
<dbReference type="InterPro" id="IPR000847">
    <property type="entry name" value="LysR_HTH_N"/>
</dbReference>
<evidence type="ECO:0000256" key="4">
    <source>
        <dbReference type="ARBA" id="ARBA00023163"/>
    </source>
</evidence>
<dbReference type="EMBL" id="CP036259">
    <property type="protein sequence ID" value="QDR81546.1"/>
    <property type="molecule type" value="Genomic_DNA"/>
</dbReference>
<dbReference type="PANTHER" id="PTHR30126:SF96">
    <property type="entry name" value="TRANSCRIPTIONAL REGULATORY PROTEIN, LYSR FAMILY"/>
    <property type="match status" value="1"/>
</dbReference>
<dbReference type="PROSITE" id="PS50931">
    <property type="entry name" value="HTH_LYSR"/>
    <property type="match status" value="1"/>
</dbReference>
<comment type="similarity">
    <text evidence="1">Belongs to the LysR transcriptional regulatory family.</text>
</comment>
<evidence type="ECO:0000313" key="7">
    <source>
        <dbReference type="Proteomes" id="UP000320776"/>
    </source>
</evidence>
<dbReference type="SUPFAM" id="SSF46785">
    <property type="entry name" value="Winged helix' DNA-binding domain"/>
    <property type="match status" value="1"/>
</dbReference>
<keyword evidence="3" id="KW-0238">DNA-binding</keyword>
<dbReference type="CDD" id="cd05466">
    <property type="entry name" value="PBP2_LTTR_substrate"/>
    <property type="match status" value="1"/>
</dbReference>
<dbReference type="PANTHER" id="PTHR30126">
    <property type="entry name" value="HTH-TYPE TRANSCRIPTIONAL REGULATOR"/>
    <property type="match status" value="1"/>
</dbReference>
<feature type="domain" description="HTH lysR-type" evidence="5">
    <location>
        <begin position="1"/>
        <end position="57"/>
    </location>
</feature>
<keyword evidence="7" id="KW-1185">Reference proteome</keyword>
<dbReference type="PRINTS" id="PR00039">
    <property type="entry name" value="HTHLYSR"/>
</dbReference>
<keyword evidence="2" id="KW-0805">Transcription regulation</keyword>
<protein>
    <submittedName>
        <fullName evidence="6">HTH-type transcriptional regulator CatM</fullName>
    </submittedName>
</protein>
<name>A0A517DWA5_9FIRM</name>
<dbReference type="Gene3D" id="3.40.190.290">
    <property type="match status" value="1"/>
</dbReference>